<keyword evidence="13" id="KW-1185">Reference proteome</keyword>
<dbReference type="PROSITE" id="PS00584">
    <property type="entry name" value="PFKB_KINASES_2"/>
    <property type="match status" value="1"/>
</dbReference>
<evidence type="ECO:0000256" key="3">
    <source>
        <dbReference type="ARBA" id="ARBA00012119"/>
    </source>
</evidence>
<evidence type="ECO:0000256" key="8">
    <source>
        <dbReference type="ARBA" id="ARBA00022840"/>
    </source>
</evidence>
<comment type="subcellular location">
    <subcellularLocation>
        <location evidence="10">Nucleus</location>
    </subcellularLocation>
</comment>
<proteinExistence type="inferred from homology"/>
<dbReference type="GO" id="GO:0005829">
    <property type="term" value="C:cytosol"/>
    <property type="evidence" value="ECO:0007669"/>
    <property type="project" value="TreeGrafter"/>
</dbReference>
<dbReference type="KEGG" id="pxu:106116960"/>
<evidence type="ECO:0000256" key="4">
    <source>
        <dbReference type="ARBA" id="ARBA00022679"/>
    </source>
</evidence>
<dbReference type="SUPFAM" id="SSF53613">
    <property type="entry name" value="Ribokinase-like"/>
    <property type="match status" value="1"/>
</dbReference>
<dbReference type="Pfam" id="PF00294">
    <property type="entry name" value="PfkB"/>
    <property type="match status" value="1"/>
</dbReference>
<evidence type="ECO:0000256" key="6">
    <source>
        <dbReference type="ARBA" id="ARBA00022741"/>
    </source>
</evidence>
<evidence type="ECO:0000313" key="13">
    <source>
        <dbReference type="Proteomes" id="UP000053268"/>
    </source>
</evidence>
<dbReference type="GO" id="GO:0004001">
    <property type="term" value="F:adenosine kinase activity"/>
    <property type="evidence" value="ECO:0007669"/>
    <property type="project" value="UniProtKB-UniRule"/>
</dbReference>
<reference evidence="14" key="2">
    <citation type="submission" date="2025-04" db="UniProtKB">
        <authorList>
            <consortium name="RefSeq"/>
        </authorList>
    </citation>
    <scope>IDENTIFICATION</scope>
</reference>
<dbReference type="GeneID" id="106116960"/>
<gene>
    <name evidence="14" type="primary">LOC106116960</name>
    <name evidence="12" type="ORF">RR46_09703</name>
</gene>
<dbReference type="CDD" id="cd01168">
    <property type="entry name" value="adenosine_kinase"/>
    <property type="match status" value="1"/>
</dbReference>
<evidence type="ECO:0000256" key="2">
    <source>
        <dbReference type="ARBA" id="ARBA00010688"/>
    </source>
</evidence>
<dbReference type="UniPathway" id="UPA00588">
    <property type="reaction ID" value="UER00659"/>
</dbReference>
<dbReference type="GO" id="GO:0005524">
    <property type="term" value="F:ATP binding"/>
    <property type="evidence" value="ECO:0007669"/>
    <property type="project" value="UniProtKB-UniRule"/>
</dbReference>
<dbReference type="GO" id="GO:0044209">
    <property type="term" value="P:AMP salvage"/>
    <property type="evidence" value="ECO:0007669"/>
    <property type="project" value="UniProtKB-UniRule"/>
</dbReference>
<dbReference type="GO" id="GO:0005634">
    <property type="term" value="C:nucleus"/>
    <property type="evidence" value="ECO:0007669"/>
    <property type="project" value="UniProtKB-SubCell"/>
</dbReference>
<dbReference type="EMBL" id="KQ459232">
    <property type="protein sequence ID" value="KPJ02500.1"/>
    <property type="molecule type" value="Genomic_DNA"/>
</dbReference>
<reference evidence="12 13" key="1">
    <citation type="journal article" date="2015" name="Nat. Commun.">
        <title>Outbred genome sequencing and CRISPR/Cas9 gene editing in butterflies.</title>
        <authorList>
            <person name="Li X."/>
            <person name="Fan D."/>
            <person name="Zhang W."/>
            <person name="Liu G."/>
            <person name="Zhang L."/>
            <person name="Zhao L."/>
            <person name="Fang X."/>
            <person name="Chen L."/>
            <person name="Dong Y."/>
            <person name="Chen Y."/>
            <person name="Ding Y."/>
            <person name="Zhao R."/>
            <person name="Feng M."/>
            <person name="Zhu Y."/>
            <person name="Feng Y."/>
            <person name="Jiang X."/>
            <person name="Zhu D."/>
            <person name="Xiang H."/>
            <person name="Feng X."/>
            <person name="Li S."/>
            <person name="Wang J."/>
            <person name="Zhang G."/>
            <person name="Kronforst M.R."/>
            <person name="Wang W."/>
        </authorList>
    </citation>
    <scope>NUCLEOTIDE SEQUENCE [LARGE SCALE GENOMIC DNA]</scope>
    <source>
        <strain evidence="12">Ya'a_city_454_Px</strain>
        <tissue evidence="12">Whole body</tissue>
    </source>
</reference>
<comment type="cofactor">
    <cofactor evidence="10">
        <name>Mg(2+)</name>
        <dbReference type="ChEBI" id="CHEBI:18420"/>
    </cofactor>
    <text evidence="10">Binds 3 Mg(2+) ions per subunit.</text>
</comment>
<evidence type="ECO:0000256" key="9">
    <source>
        <dbReference type="PIRSR" id="PIRSR601805-1"/>
    </source>
</evidence>
<dbReference type="Proteomes" id="UP000053268">
    <property type="component" value="Unassembled WGS sequence"/>
</dbReference>
<dbReference type="PRINTS" id="PR00989">
    <property type="entry name" value="ADENOKINASE"/>
</dbReference>
<dbReference type="OrthoDB" id="432447at2759"/>
<dbReference type="InterPro" id="IPR029056">
    <property type="entry name" value="Ribokinase-like"/>
</dbReference>
<dbReference type="InterPro" id="IPR001805">
    <property type="entry name" value="Adenokinase"/>
</dbReference>
<dbReference type="RefSeq" id="XP_013166474.1">
    <property type="nucleotide sequence ID" value="XM_013311020.1"/>
</dbReference>
<evidence type="ECO:0000259" key="11">
    <source>
        <dbReference type="Pfam" id="PF00294"/>
    </source>
</evidence>
<dbReference type="AlphaFoldDB" id="A0A194QBY3"/>
<keyword evidence="4 10" id="KW-0808">Transferase</keyword>
<organism evidence="12 13">
    <name type="scientific">Papilio xuthus</name>
    <name type="common">Asian swallowtail butterfly</name>
    <dbReference type="NCBI Taxonomy" id="66420"/>
    <lineage>
        <taxon>Eukaryota</taxon>
        <taxon>Metazoa</taxon>
        <taxon>Ecdysozoa</taxon>
        <taxon>Arthropoda</taxon>
        <taxon>Hexapoda</taxon>
        <taxon>Insecta</taxon>
        <taxon>Pterygota</taxon>
        <taxon>Neoptera</taxon>
        <taxon>Endopterygota</taxon>
        <taxon>Lepidoptera</taxon>
        <taxon>Glossata</taxon>
        <taxon>Ditrysia</taxon>
        <taxon>Papilionoidea</taxon>
        <taxon>Papilionidae</taxon>
        <taxon>Papilioninae</taxon>
        <taxon>Papilio</taxon>
    </lineage>
</organism>
<dbReference type="GO" id="GO:0006166">
    <property type="term" value="P:purine ribonucleoside salvage"/>
    <property type="evidence" value="ECO:0007669"/>
    <property type="project" value="UniProtKB-KW"/>
</dbReference>
<dbReference type="STRING" id="66420.A0A194QBY3"/>
<dbReference type="PANTHER" id="PTHR45769:SF3">
    <property type="entry name" value="ADENOSINE KINASE"/>
    <property type="match status" value="1"/>
</dbReference>
<dbReference type="EC" id="2.7.1.20" evidence="3 10"/>
<keyword evidence="8 10" id="KW-0067">ATP-binding</keyword>
<dbReference type="Gene3D" id="3.30.1110.10">
    <property type="match status" value="1"/>
</dbReference>
<dbReference type="Gene3D" id="3.40.1190.20">
    <property type="match status" value="1"/>
</dbReference>
<dbReference type="InterPro" id="IPR011611">
    <property type="entry name" value="PfkB_dom"/>
</dbReference>
<keyword evidence="6 10" id="KW-0547">Nucleotide-binding</keyword>
<dbReference type="GO" id="GO:0006144">
    <property type="term" value="P:purine nucleobase metabolic process"/>
    <property type="evidence" value="ECO:0007669"/>
    <property type="project" value="TreeGrafter"/>
</dbReference>
<comment type="pathway">
    <text evidence="1 10">Purine metabolism; AMP biosynthesis via salvage pathway; AMP from adenosine: step 1/1.</text>
</comment>
<evidence type="ECO:0000256" key="1">
    <source>
        <dbReference type="ARBA" id="ARBA00004801"/>
    </source>
</evidence>
<keyword evidence="10" id="KW-0539">Nucleus</keyword>
<protein>
    <recommendedName>
        <fullName evidence="3 10">Adenosine kinase</fullName>
        <shortName evidence="10">AK</shortName>
        <ecNumber evidence="3 10">2.7.1.20</ecNumber>
    </recommendedName>
    <alternativeName>
        <fullName evidence="10">Adenosine 5'-phosphotransferase</fullName>
    </alternativeName>
</protein>
<dbReference type="CTD" id="39479"/>
<evidence type="ECO:0000313" key="14">
    <source>
        <dbReference type="RefSeq" id="XP_013166474.1"/>
    </source>
</evidence>
<comment type="catalytic activity">
    <reaction evidence="10">
        <text>adenosine + ATP = AMP + ADP + H(+)</text>
        <dbReference type="Rhea" id="RHEA:20824"/>
        <dbReference type="ChEBI" id="CHEBI:15378"/>
        <dbReference type="ChEBI" id="CHEBI:16335"/>
        <dbReference type="ChEBI" id="CHEBI:30616"/>
        <dbReference type="ChEBI" id="CHEBI:456215"/>
        <dbReference type="ChEBI" id="CHEBI:456216"/>
        <dbReference type="EC" id="2.7.1.20"/>
    </reaction>
</comment>
<keyword evidence="7 10" id="KW-0418">Kinase</keyword>
<accession>A0A194QBY3</accession>
<comment type="similarity">
    <text evidence="2 10">Belongs to the carbohydrate kinase PfkB family.</text>
</comment>
<dbReference type="InterPro" id="IPR002173">
    <property type="entry name" value="Carboh/pur_kinase_PfkB_CS"/>
</dbReference>
<evidence type="ECO:0000256" key="10">
    <source>
        <dbReference type="RuleBase" id="RU368116"/>
    </source>
</evidence>
<evidence type="ECO:0000256" key="7">
    <source>
        <dbReference type="ARBA" id="ARBA00022777"/>
    </source>
</evidence>
<evidence type="ECO:0000313" key="12">
    <source>
        <dbReference type="EMBL" id="KPJ02500.1"/>
    </source>
</evidence>
<comment type="function">
    <text evidence="10">ATP dependent phosphorylation of adenosine and other related nucleoside analogs to monophosphate derivatives.</text>
</comment>
<sequence length="350" mass="38002">MDKSSNKGDMKGLLVGIGNPLLDISAIVDENLLKKYDLHPDDAIMAEAKHMPLYKELMEKYNAEFIAGGSVQNSLRVAQWILRTPDVCTYLGCVGDDNYAKILKERAEADGVRVLYQVCGEAATGTCGVLVTGTHRSLCANLAAAQRFTPSHLDTDACRTAIQSAKFIYASGFFVAVSPESIMRLAEHSHNNGLTFIMNLSAPFVSQFYKEPLEKMIPYVDILFGNETEAEAFAKAFNIPGDNSEQIAKNIAALPKLNSTKQRVVVITQGSDPVILVEGNKVALIPVRKLDKEQIVDTNGAGDAFTGGFLSQLVLGKSYETCVKCGIYSATHIIQHSGCTFSGDSDFQEC</sequence>
<evidence type="ECO:0000256" key="5">
    <source>
        <dbReference type="ARBA" id="ARBA00022726"/>
    </source>
</evidence>
<dbReference type="Proteomes" id="UP000694872">
    <property type="component" value="Unplaced"/>
</dbReference>
<feature type="domain" description="Carbohydrate kinase PfkB" evidence="11">
    <location>
        <begin position="36"/>
        <end position="342"/>
    </location>
</feature>
<name>A0A194QBY3_PAPXU</name>
<keyword evidence="5 10" id="KW-0660">Purine salvage</keyword>
<feature type="active site" description="Proton acceptor" evidence="9">
    <location>
        <position position="303"/>
    </location>
</feature>
<keyword evidence="10" id="KW-0460">Magnesium</keyword>
<dbReference type="FunFam" id="3.40.1190.20:FF:000014">
    <property type="entry name" value="ADO1p Adenosine kinase"/>
    <property type="match status" value="1"/>
</dbReference>
<comment type="subunit">
    <text evidence="10">Monomer.</text>
</comment>
<dbReference type="PANTHER" id="PTHR45769">
    <property type="entry name" value="ADENOSINE KINASE"/>
    <property type="match status" value="1"/>
</dbReference>